<proteinExistence type="predicted"/>
<evidence type="ECO:0000313" key="1">
    <source>
        <dbReference type="EMBL" id="PYB73265.1"/>
    </source>
</evidence>
<sequence length="143" mass="16363">MLEPRRRHYLAQFYGANDNPHDRYRKTNLVARAIYPRAGVKSYCSLQVRIVGLNEQGAILQSSAIEFLPDHFYLCLGEEEIFLTCAKKSVLKADMFVTFARPESAELVESLTRMPFPLGTLRRLSGRCEPVIEARIARGKRMN</sequence>
<keyword evidence="2" id="KW-1185">Reference proteome</keyword>
<dbReference type="RefSeq" id="WP_110791943.1">
    <property type="nucleotide sequence ID" value="NZ_QJRY01000004.1"/>
</dbReference>
<reference evidence="1 2" key="1">
    <citation type="submission" date="2018-06" db="EMBL/GenBank/DDBJ databases">
        <title>Rhizobium wuzhouense sp. nov., isolated from roots of Oryza officinalis.</title>
        <authorList>
            <person name="Yuan T."/>
        </authorList>
    </citation>
    <scope>NUCLEOTIDE SEQUENCE [LARGE SCALE GENOMIC DNA]</scope>
    <source>
        <strain evidence="1 2">W44</strain>
    </source>
</reference>
<dbReference type="Proteomes" id="UP000247536">
    <property type="component" value="Unassembled WGS sequence"/>
</dbReference>
<accession>A0ABX5NR48</accession>
<protein>
    <recommendedName>
        <fullName evidence="3">PilZ domain-containing protein</fullName>
    </recommendedName>
</protein>
<evidence type="ECO:0000313" key="2">
    <source>
        <dbReference type="Proteomes" id="UP000247536"/>
    </source>
</evidence>
<name>A0ABX5NR48_9HYPH</name>
<dbReference type="EMBL" id="QJRY01000004">
    <property type="protein sequence ID" value="PYB73265.1"/>
    <property type="molecule type" value="Genomic_DNA"/>
</dbReference>
<organism evidence="1 2">
    <name type="scientific">Rhizobium wuzhouense</name>
    <dbReference type="NCBI Taxonomy" id="1986026"/>
    <lineage>
        <taxon>Bacteria</taxon>
        <taxon>Pseudomonadati</taxon>
        <taxon>Pseudomonadota</taxon>
        <taxon>Alphaproteobacteria</taxon>
        <taxon>Hyphomicrobiales</taxon>
        <taxon>Rhizobiaceae</taxon>
        <taxon>Rhizobium/Agrobacterium group</taxon>
        <taxon>Rhizobium</taxon>
    </lineage>
</organism>
<evidence type="ECO:0008006" key="3">
    <source>
        <dbReference type="Google" id="ProtNLM"/>
    </source>
</evidence>
<comment type="caution">
    <text evidence="1">The sequence shown here is derived from an EMBL/GenBank/DDBJ whole genome shotgun (WGS) entry which is preliminary data.</text>
</comment>
<gene>
    <name evidence="1" type="ORF">DMY87_13235</name>
</gene>